<protein>
    <recommendedName>
        <fullName evidence="4">Prokaryotic-type class I peptide chain release factors domain-containing protein</fullName>
    </recommendedName>
</protein>
<evidence type="ECO:0000313" key="5">
    <source>
        <dbReference type="EMBL" id="OGI65575.1"/>
    </source>
</evidence>
<dbReference type="GO" id="GO:0005737">
    <property type="term" value="C:cytoplasm"/>
    <property type="evidence" value="ECO:0007669"/>
    <property type="project" value="UniProtKB-ARBA"/>
</dbReference>
<dbReference type="Gene3D" id="3.30.160.20">
    <property type="match status" value="1"/>
</dbReference>
<dbReference type="Proteomes" id="UP000177370">
    <property type="component" value="Unassembled WGS sequence"/>
</dbReference>
<evidence type="ECO:0000256" key="1">
    <source>
        <dbReference type="ARBA" id="ARBA00010835"/>
    </source>
</evidence>
<feature type="domain" description="Prokaryotic-type class I peptide chain release factors" evidence="4">
    <location>
        <begin position="190"/>
        <end position="206"/>
    </location>
</feature>
<dbReference type="InterPro" id="IPR045853">
    <property type="entry name" value="Pep_chain_release_fac_I_sf"/>
</dbReference>
<feature type="region of interest" description="Disordered" evidence="3">
    <location>
        <begin position="105"/>
        <end position="133"/>
    </location>
</feature>
<dbReference type="InterPro" id="IPR000352">
    <property type="entry name" value="Pep_chain_release_fac_I"/>
</dbReference>
<accession>A0A1F6V7I6</accession>
<dbReference type="PROSITE" id="PS00745">
    <property type="entry name" value="RF_PROK_I"/>
    <property type="match status" value="1"/>
</dbReference>
<evidence type="ECO:0000259" key="4">
    <source>
        <dbReference type="PROSITE" id="PS00745"/>
    </source>
</evidence>
<sequence>MPDDTHDIDEQIRKLEEGMALPDFWNDKVKARAVLRELAELKNKKEGLGKYDKGNAILTIISGAGGDDAEDFSAMLLSMYLKYADRKGWGISFIHEHKNDHGGYRNTTIEISDPTLRPPLAKGRVGERSGPYGTLKNESGVHRLVRISPFNAKKLRHTSFSLVEVLPKFSKLEERDVAIPEADLKIEFARSSGPGGQNVNKRETAVRIVHVPTGISAQASGERSQEQNRESALSILRAKIFKKAQDEKKSIEESLKINKGTEIEWGSQIRSYVLHPYKMVKDHRTGAETSNIDAVLDGDIDLFVDAEKDL</sequence>
<dbReference type="GO" id="GO:0003747">
    <property type="term" value="F:translation release factor activity"/>
    <property type="evidence" value="ECO:0007669"/>
    <property type="project" value="InterPro"/>
</dbReference>
<dbReference type="AlphaFoldDB" id="A0A1F6V7I6"/>
<evidence type="ECO:0000256" key="3">
    <source>
        <dbReference type="SAM" id="MobiDB-lite"/>
    </source>
</evidence>
<gene>
    <name evidence="5" type="ORF">A2647_03640</name>
</gene>
<organism evidence="5 6">
    <name type="scientific">Candidatus Nomurabacteria bacterium RIFCSPHIGHO2_01_FULL_40_24b</name>
    <dbReference type="NCBI Taxonomy" id="1801739"/>
    <lineage>
        <taxon>Bacteria</taxon>
        <taxon>Candidatus Nomuraibacteriota</taxon>
    </lineage>
</organism>
<comment type="similarity">
    <text evidence="1">Belongs to the prokaryotic/mitochondrial release factor family.</text>
</comment>
<dbReference type="InterPro" id="IPR005139">
    <property type="entry name" value="PCRF"/>
</dbReference>
<evidence type="ECO:0000313" key="6">
    <source>
        <dbReference type="Proteomes" id="UP000177370"/>
    </source>
</evidence>
<dbReference type="SUPFAM" id="SSF75620">
    <property type="entry name" value="Release factor"/>
    <property type="match status" value="1"/>
</dbReference>
<dbReference type="PANTHER" id="PTHR43116">
    <property type="entry name" value="PEPTIDE CHAIN RELEASE FACTOR 2"/>
    <property type="match status" value="1"/>
</dbReference>
<dbReference type="EMBL" id="MFTP01000017">
    <property type="protein sequence ID" value="OGI65575.1"/>
    <property type="molecule type" value="Genomic_DNA"/>
</dbReference>
<reference evidence="5 6" key="1">
    <citation type="journal article" date="2016" name="Nat. Commun.">
        <title>Thousands of microbial genomes shed light on interconnected biogeochemical processes in an aquifer system.</title>
        <authorList>
            <person name="Anantharaman K."/>
            <person name="Brown C.T."/>
            <person name="Hug L.A."/>
            <person name="Sharon I."/>
            <person name="Castelle C.J."/>
            <person name="Probst A.J."/>
            <person name="Thomas B.C."/>
            <person name="Singh A."/>
            <person name="Wilkins M.J."/>
            <person name="Karaoz U."/>
            <person name="Brodie E.L."/>
            <person name="Williams K.H."/>
            <person name="Hubbard S.S."/>
            <person name="Banfield J.F."/>
        </authorList>
    </citation>
    <scope>NUCLEOTIDE SEQUENCE [LARGE SCALE GENOMIC DNA]</scope>
</reference>
<keyword evidence="2" id="KW-0488">Methylation</keyword>
<dbReference type="Pfam" id="PF00472">
    <property type="entry name" value="RF-1"/>
    <property type="match status" value="1"/>
</dbReference>
<proteinExistence type="inferred from homology"/>
<dbReference type="PANTHER" id="PTHR43116:SF3">
    <property type="entry name" value="CLASS I PEPTIDE CHAIN RELEASE FACTOR"/>
    <property type="match status" value="1"/>
</dbReference>
<comment type="caution">
    <text evidence="5">The sequence shown here is derived from an EMBL/GenBank/DDBJ whole genome shotgun (WGS) entry which is preliminary data.</text>
</comment>
<dbReference type="Gene3D" id="3.30.70.1660">
    <property type="match status" value="1"/>
</dbReference>
<name>A0A1F6V7I6_9BACT</name>
<dbReference type="SMART" id="SM00937">
    <property type="entry name" value="PCRF"/>
    <property type="match status" value="1"/>
</dbReference>
<evidence type="ECO:0000256" key="2">
    <source>
        <dbReference type="ARBA" id="ARBA00022481"/>
    </source>
</evidence>
<dbReference type="Pfam" id="PF03462">
    <property type="entry name" value="PCRF"/>
    <property type="match status" value="1"/>
</dbReference>